<dbReference type="FunFam" id="3.40.50.720:FF:000004">
    <property type="entry name" value="Adenosylhomocysteinase"/>
    <property type="match status" value="1"/>
</dbReference>
<dbReference type="SUPFAM" id="SSF51735">
    <property type="entry name" value="NAD(P)-binding Rossmann-fold domains"/>
    <property type="match status" value="1"/>
</dbReference>
<evidence type="ECO:0000256" key="6">
    <source>
        <dbReference type="PIRSR" id="PIRSR001109-1"/>
    </source>
</evidence>
<dbReference type="PROSITE" id="PS00738">
    <property type="entry name" value="ADOHCYASE_1"/>
    <property type="match status" value="1"/>
</dbReference>
<dbReference type="GO" id="GO:0005829">
    <property type="term" value="C:cytosol"/>
    <property type="evidence" value="ECO:0007669"/>
    <property type="project" value="TreeGrafter"/>
</dbReference>
<comment type="function">
    <text evidence="5">May play a key role in the regulation of the intracellular concentration of adenosylhomocysteine.</text>
</comment>
<comment type="pathway">
    <text evidence="5 8">Amino-acid biosynthesis; L-homocysteine biosynthesis; L-homocysteine from S-adenosyl-L-homocysteine: step 1/1.</text>
</comment>
<keyword evidence="4 5" id="KW-0520">NAD</keyword>
<feature type="binding site" evidence="7">
    <location>
        <begin position="217"/>
        <end position="222"/>
    </location>
    <ligand>
        <name>NAD(+)</name>
        <dbReference type="ChEBI" id="CHEBI:57540"/>
    </ligand>
</feature>
<feature type="binding site" evidence="5 7">
    <location>
        <position position="238"/>
    </location>
    <ligand>
        <name>NAD(+)</name>
        <dbReference type="ChEBI" id="CHEBI:57540"/>
    </ligand>
</feature>
<dbReference type="Pfam" id="PF00670">
    <property type="entry name" value="AdoHcyase_NAD"/>
    <property type="match status" value="1"/>
</dbReference>
<dbReference type="InterPro" id="IPR015878">
    <property type="entry name" value="Ado_hCys_hydrolase_NAD-bd"/>
</dbReference>
<accession>A0A2H0Y202</accession>
<organism evidence="11 12">
    <name type="scientific">Candidatus Saganbacteria bacterium CG08_land_8_20_14_0_20_45_16</name>
    <dbReference type="NCBI Taxonomy" id="2014293"/>
    <lineage>
        <taxon>Bacteria</taxon>
        <taxon>Bacillati</taxon>
        <taxon>Saganbacteria</taxon>
    </lineage>
</organism>
<dbReference type="GO" id="GO:0071269">
    <property type="term" value="P:L-homocysteine biosynthetic process"/>
    <property type="evidence" value="ECO:0007669"/>
    <property type="project" value="UniProtKB-UniRule"/>
</dbReference>
<comment type="cofactor">
    <cofactor evidence="5 7 8">
        <name>NAD(+)</name>
        <dbReference type="ChEBI" id="CHEBI:57540"/>
    </cofactor>
    <text evidence="5 7 8">Binds 1 NAD(+) per subunit.</text>
</comment>
<feature type="domain" description="S-adenosyl-L-homocysteine hydrolase NAD binding" evidence="10">
    <location>
        <begin position="186"/>
        <end position="348"/>
    </location>
</feature>
<keyword evidence="5" id="KW-0963">Cytoplasm</keyword>
<dbReference type="InterPro" id="IPR020082">
    <property type="entry name" value="S-Ado-L-homoCys_hydrolase_CS"/>
</dbReference>
<dbReference type="Gene3D" id="3.40.50.720">
    <property type="entry name" value="NAD(P)-binding Rossmann-like Domain"/>
    <property type="match status" value="1"/>
</dbReference>
<dbReference type="EMBL" id="PEYM01000002">
    <property type="protein sequence ID" value="PIS31814.1"/>
    <property type="molecule type" value="Genomic_DNA"/>
</dbReference>
<proteinExistence type="inferred from homology"/>
<dbReference type="SUPFAM" id="SSF52283">
    <property type="entry name" value="Formate/glycerate dehydrogenase catalytic domain-like"/>
    <property type="match status" value="1"/>
</dbReference>
<evidence type="ECO:0000256" key="8">
    <source>
        <dbReference type="RuleBase" id="RU000548"/>
    </source>
</evidence>
<dbReference type="GO" id="GO:0006730">
    <property type="term" value="P:one-carbon metabolic process"/>
    <property type="evidence" value="ECO:0007669"/>
    <property type="project" value="UniProtKB-UniRule"/>
</dbReference>
<gene>
    <name evidence="5" type="primary">ahcY</name>
    <name evidence="11" type="ORF">COT42_00245</name>
</gene>
<name>A0A2H0Y202_UNCSA</name>
<dbReference type="PANTHER" id="PTHR23420">
    <property type="entry name" value="ADENOSYLHOMOCYSTEINASE"/>
    <property type="match status" value="1"/>
</dbReference>
<keyword evidence="3 5" id="KW-0378">Hydrolase</keyword>
<feature type="binding site" evidence="5 7">
    <location>
        <position position="342"/>
    </location>
    <ligand>
        <name>NAD(+)</name>
        <dbReference type="ChEBI" id="CHEBI:57540"/>
    </ligand>
</feature>
<reference evidence="11 12" key="1">
    <citation type="submission" date="2017-09" db="EMBL/GenBank/DDBJ databases">
        <title>Depth-based differentiation of microbial function through sediment-hosted aquifers and enrichment of novel symbionts in the deep terrestrial subsurface.</title>
        <authorList>
            <person name="Probst A.J."/>
            <person name="Ladd B."/>
            <person name="Jarett J.K."/>
            <person name="Geller-Mcgrath D.E."/>
            <person name="Sieber C.M."/>
            <person name="Emerson J.B."/>
            <person name="Anantharaman K."/>
            <person name="Thomas B.C."/>
            <person name="Malmstrom R."/>
            <person name="Stieglmeier M."/>
            <person name="Klingl A."/>
            <person name="Woyke T."/>
            <person name="Ryan C.M."/>
            <person name="Banfield J.F."/>
        </authorList>
    </citation>
    <scope>NUCLEOTIDE SEQUENCE [LARGE SCALE GENOMIC DNA]</scope>
    <source>
        <strain evidence="11">CG08_land_8_20_14_0_20_45_16</strain>
    </source>
</reference>
<dbReference type="InterPro" id="IPR036291">
    <property type="entry name" value="NAD(P)-bd_dom_sf"/>
</dbReference>
<dbReference type="GO" id="GO:0033353">
    <property type="term" value="P:S-adenosylmethionine cycle"/>
    <property type="evidence" value="ECO:0007669"/>
    <property type="project" value="TreeGrafter"/>
</dbReference>
<evidence type="ECO:0000259" key="10">
    <source>
        <dbReference type="SMART" id="SM00997"/>
    </source>
</evidence>
<dbReference type="PIRSF" id="PIRSF001109">
    <property type="entry name" value="Ad_hcy_hydrolase"/>
    <property type="match status" value="1"/>
</dbReference>
<evidence type="ECO:0000256" key="3">
    <source>
        <dbReference type="ARBA" id="ARBA00022801"/>
    </source>
</evidence>
<evidence type="ECO:0000313" key="11">
    <source>
        <dbReference type="EMBL" id="PIS31814.1"/>
    </source>
</evidence>
<dbReference type="InterPro" id="IPR042172">
    <property type="entry name" value="Adenosylhomocyst_ase-like_sf"/>
</dbReference>
<dbReference type="Pfam" id="PF05221">
    <property type="entry name" value="AdoHcyase"/>
    <property type="match status" value="2"/>
</dbReference>
<comment type="similarity">
    <text evidence="1 5 9">Belongs to the adenosylhomocysteinase family.</text>
</comment>
<feature type="binding site" evidence="7">
    <location>
        <position position="349"/>
    </location>
    <ligand>
        <name>NAD(+)</name>
        <dbReference type="ChEBI" id="CHEBI:57540"/>
    </ligand>
</feature>
<dbReference type="InterPro" id="IPR000043">
    <property type="entry name" value="Adenosylhomocysteinase-like"/>
</dbReference>
<comment type="caution">
    <text evidence="5">Lacks conserved residue(s) required for the propagation of feature annotation.</text>
</comment>
<dbReference type="AlphaFoldDB" id="A0A2H0Y202"/>
<dbReference type="GO" id="GO:0004013">
    <property type="term" value="F:adenosylhomocysteinase activity"/>
    <property type="evidence" value="ECO:0007669"/>
    <property type="project" value="UniProtKB-UniRule"/>
</dbReference>
<sequence>MVNCDIKDKNLAPKGKLRIEWAERDMPVLAQVKEKFTKSQILKGIKMSACLHVTAETANLVRTLKDGGADIVLCASNPLSTQDDVAASLVYDYGIQVFAIKGEDNDTYYKHLITAVEHSPAVTMDDGCDLVSAITSKYPNLAKNIIGSMEETTTGVIRLKAMEKDGVLKFPVIAVNDAQTKNLFDNRYGTGQSTVDGIIRATDFLIAGKNIVAAGYGWCGKGFAMRCKGMGANVIVTEIDPVKAIEAAMDGFRVMTMAEAAPIGDLFCTLTGDMHVVRPEHFEKMKDGAIVCNSGHFDIEIDIKGLKKIAQKENKNVRNFVDQFVLSSGKSIYLLAEGRLVNLGAAEGHPASVMDMSFSTQALATEYVIKNAGKLGPKVYNVPQEIENWVATLKLKSMGITIDKLTPEQEKYLTSWQEGT</sequence>
<comment type="caution">
    <text evidence="11">The sequence shown here is derived from an EMBL/GenBank/DDBJ whole genome shotgun (WGS) entry which is preliminary data.</text>
</comment>
<dbReference type="Proteomes" id="UP000231343">
    <property type="component" value="Unassembled WGS sequence"/>
</dbReference>
<feature type="binding site" evidence="5">
    <location>
        <position position="186"/>
    </location>
    <ligand>
        <name>NAD(+)</name>
        <dbReference type="ChEBI" id="CHEBI:57540"/>
    </ligand>
</feature>
<keyword evidence="2 5" id="KW-0554">One-carbon metabolism</keyword>
<dbReference type="HAMAP" id="MF_00563">
    <property type="entry name" value="AdoHcyase"/>
    <property type="match status" value="1"/>
</dbReference>
<evidence type="ECO:0000256" key="4">
    <source>
        <dbReference type="ARBA" id="ARBA00023027"/>
    </source>
</evidence>
<evidence type="ECO:0000256" key="1">
    <source>
        <dbReference type="ARBA" id="ARBA00007122"/>
    </source>
</evidence>
<dbReference type="SMART" id="SM00997">
    <property type="entry name" value="AdoHcyase_NAD"/>
    <property type="match status" value="1"/>
</dbReference>
<feature type="binding site" evidence="5 6">
    <location>
        <position position="54"/>
    </location>
    <ligand>
        <name>substrate</name>
    </ligand>
</feature>
<feature type="binding site" evidence="5 6">
    <location>
        <position position="151"/>
    </location>
    <ligand>
        <name>substrate</name>
    </ligand>
</feature>
<dbReference type="PANTHER" id="PTHR23420:SF0">
    <property type="entry name" value="ADENOSYLHOMOCYSTEINASE"/>
    <property type="match status" value="1"/>
</dbReference>
<feature type="binding site" evidence="5">
    <location>
        <begin position="215"/>
        <end position="220"/>
    </location>
    <ligand>
        <name>NAD(+)</name>
        <dbReference type="ChEBI" id="CHEBI:57540"/>
    </ligand>
</feature>
<protein>
    <recommendedName>
        <fullName evidence="5">Adenosylhomocysteinase</fullName>
        <ecNumber evidence="5">3.13.2.1</ecNumber>
    </recommendedName>
    <alternativeName>
        <fullName evidence="5">S-adenosyl-L-homocysteine hydrolase</fullName>
        <shortName evidence="5">AdoHcyase</shortName>
    </alternativeName>
</protein>
<dbReference type="NCBIfam" id="NF004005">
    <property type="entry name" value="PRK05476.2-3"/>
    <property type="match status" value="1"/>
</dbReference>
<dbReference type="SMART" id="SM00996">
    <property type="entry name" value="AdoHcyase"/>
    <property type="match status" value="1"/>
</dbReference>
<feature type="binding site" evidence="5 6">
    <location>
        <position position="181"/>
    </location>
    <ligand>
        <name>substrate</name>
    </ligand>
</feature>
<comment type="catalytic activity">
    <reaction evidence="5 8">
        <text>S-adenosyl-L-homocysteine + H2O = L-homocysteine + adenosine</text>
        <dbReference type="Rhea" id="RHEA:21708"/>
        <dbReference type="ChEBI" id="CHEBI:15377"/>
        <dbReference type="ChEBI" id="CHEBI:16335"/>
        <dbReference type="ChEBI" id="CHEBI:57856"/>
        <dbReference type="ChEBI" id="CHEBI:58199"/>
        <dbReference type="EC" id="3.13.2.1"/>
    </reaction>
</comment>
<feature type="binding site" evidence="5 7">
    <location>
        <begin position="294"/>
        <end position="296"/>
    </location>
    <ligand>
        <name>NAD(+)</name>
        <dbReference type="ChEBI" id="CHEBI:57540"/>
    </ligand>
</feature>
<dbReference type="NCBIfam" id="TIGR00936">
    <property type="entry name" value="ahcY"/>
    <property type="match status" value="1"/>
</dbReference>
<comment type="subcellular location">
    <subcellularLocation>
        <location evidence="5">Cytoplasm</location>
    </subcellularLocation>
</comment>
<dbReference type="CDD" id="cd00401">
    <property type="entry name" value="SAHH"/>
    <property type="match status" value="1"/>
</dbReference>
<evidence type="ECO:0000256" key="5">
    <source>
        <dbReference type="HAMAP-Rule" id="MF_00563"/>
    </source>
</evidence>
<feature type="binding site" evidence="5 6">
    <location>
        <position position="126"/>
    </location>
    <ligand>
        <name>substrate</name>
    </ligand>
</feature>
<evidence type="ECO:0000313" key="12">
    <source>
        <dbReference type="Proteomes" id="UP000231343"/>
    </source>
</evidence>
<feature type="binding site" evidence="5 7">
    <location>
        <begin position="152"/>
        <end position="154"/>
    </location>
    <ligand>
        <name>NAD(+)</name>
        <dbReference type="ChEBI" id="CHEBI:57540"/>
    </ligand>
</feature>
<evidence type="ECO:0000256" key="2">
    <source>
        <dbReference type="ARBA" id="ARBA00022563"/>
    </source>
</evidence>
<dbReference type="EC" id="3.13.2.1" evidence="5"/>
<evidence type="ECO:0000256" key="7">
    <source>
        <dbReference type="PIRSR" id="PIRSR001109-2"/>
    </source>
</evidence>
<dbReference type="UniPathway" id="UPA00314">
    <property type="reaction ID" value="UER00076"/>
</dbReference>
<feature type="binding site" evidence="5 6">
    <location>
        <position position="185"/>
    </location>
    <ligand>
        <name>substrate</name>
    </ligand>
</feature>
<dbReference type="Gene3D" id="3.40.50.1480">
    <property type="entry name" value="Adenosylhomocysteinase-like"/>
    <property type="match status" value="1"/>
</dbReference>
<evidence type="ECO:0000256" key="9">
    <source>
        <dbReference type="RuleBase" id="RU004166"/>
    </source>
</evidence>